<dbReference type="AlphaFoldDB" id="A0A2K9EFD6"/>
<dbReference type="SUPFAM" id="SSF53448">
    <property type="entry name" value="Nucleotide-diphospho-sugar transferases"/>
    <property type="match status" value="1"/>
</dbReference>
<evidence type="ECO:0000313" key="2">
    <source>
        <dbReference type="EMBL" id="AUH33059.1"/>
    </source>
</evidence>
<dbReference type="GO" id="GO:0016740">
    <property type="term" value="F:transferase activity"/>
    <property type="evidence" value="ECO:0007669"/>
    <property type="project" value="UniProtKB-KW"/>
</dbReference>
<dbReference type="PANTHER" id="PTHR43685">
    <property type="entry name" value="GLYCOSYLTRANSFERASE"/>
    <property type="match status" value="1"/>
</dbReference>
<organism evidence="2 3">
    <name type="scientific">Paracoccus tegillarcae</name>
    <dbReference type="NCBI Taxonomy" id="1529068"/>
    <lineage>
        <taxon>Bacteria</taxon>
        <taxon>Pseudomonadati</taxon>
        <taxon>Pseudomonadota</taxon>
        <taxon>Alphaproteobacteria</taxon>
        <taxon>Rhodobacterales</taxon>
        <taxon>Paracoccaceae</taxon>
        <taxon>Paracoccus</taxon>
    </lineage>
</organism>
<dbReference type="InterPro" id="IPR029044">
    <property type="entry name" value="Nucleotide-diphossugar_trans"/>
</dbReference>
<dbReference type="KEGG" id="paro:CUV01_06330"/>
<accession>A0A2K9EFD6</accession>
<reference evidence="2 3" key="1">
    <citation type="submission" date="2017-12" db="EMBL/GenBank/DDBJ databases">
        <authorList>
            <person name="Hurst M.R.H."/>
        </authorList>
    </citation>
    <scope>NUCLEOTIDE SEQUENCE [LARGE SCALE GENOMIC DNA]</scope>
    <source>
        <strain evidence="2 3">BM15</strain>
    </source>
</reference>
<keyword evidence="2" id="KW-0808">Transferase</keyword>
<dbReference type="Gene3D" id="3.90.550.10">
    <property type="entry name" value="Spore Coat Polysaccharide Biosynthesis Protein SpsA, Chain A"/>
    <property type="match status" value="1"/>
</dbReference>
<dbReference type="PANTHER" id="PTHR43685:SF2">
    <property type="entry name" value="GLYCOSYLTRANSFERASE 2-LIKE DOMAIN-CONTAINING PROTEIN"/>
    <property type="match status" value="1"/>
</dbReference>
<dbReference type="InterPro" id="IPR050834">
    <property type="entry name" value="Glycosyltransf_2"/>
</dbReference>
<protein>
    <submittedName>
        <fullName evidence="2">Glycosyltransferase family 2 protein</fullName>
    </submittedName>
</protein>
<dbReference type="RefSeq" id="WP_101459732.1">
    <property type="nucleotide sequence ID" value="NZ_CP025408.1"/>
</dbReference>
<dbReference type="Pfam" id="PF00535">
    <property type="entry name" value="Glycos_transf_2"/>
    <property type="match status" value="1"/>
</dbReference>
<evidence type="ECO:0000259" key="1">
    <source>
        <dbReference type="Pfam" id="PF00535"/>
    </source>
</evidence>
<gene>
    <name evidence="2" type="ORF">CUV01_06330</name>
</gene>
<dbReference type="CDD" id="cd00761">
    <property type="entry name" value="Glyco_tranf_GTA_type"/>
    <property type="match status" value="1"/>
</dbReference>
<proteinExistence type="predicted"/>
<dbReference type="OrthoDB" id="5291101at2"/>
<sequence>MPRFSIIMPCYNAQVTIDSTIASIQAQTECDWELICVDDGSTDLTRDVIAAAATQDARIGLILNKAKGPSAARNFGALTLARGDLVAFCDADDLWTPQKLAELATIFADQQVDGAFGQIGFFDKCPSDCTVYSTVPAGDLTIDRLLGENPVCTMSNITLRRDAFVGSGGFDVTMVHNEDLELLIRLIGRGARIIGVPSLQTWYRTSVSGLSANLAAMLSGRERALETAARFGVTPSRSSHAVHHRYLARRALRTGAPRIQALRHAVYGVAYSPRGFFAPFNRGALTLAGAVSATLLPRRLNRILFS</sequence>
<name>A0A2K9EFD6_9RHOB</name>
<feature type="domain" description="Glycosyltransferase 2-like" evidence="1">
    <location>
        <begin position="5"/>
        <end position="164"/>
    </location>
</feature>
<dbReference type="InterPro" id="IPR001173">
    <property type="entry name" value="Glyco_trans_2-like"/>
</dbReference>
<dbReference type="Proteomes" id="UP000233742">
    <property type="component" value="Chromosome"/>
</dbReference>
<dbReference type="EMBL" id="CP025408">
    <property type="protein sequence ID" value="AUH33059.1"/>
    <property type="molecule type" value="Genomic_DNA"/>
</dbReference>
<keyword evidence="3" id="KW-1185">Reference proteome</keyword>
<evidence type="ECO:0000313" key="3">
    <source>
        <dbReference type="Proteomes" id="UP000233742"/>
    </source>
</evidence>